<feature type="non-terminal residue" evidence="2">
    <location>
        <position position="1"/>
    </location>
</feature>
<dbReference type="InParanoid" id="A0A136IPH7"/>
<keyword evidence="2" id="KW-0808">Transferase</keyword>
<dbReference type="STRING" id="196109.A0A136IPH7"/>
<dbReference type="InterPro" id="IPR011009">
    <property type="entry name" value="Kinase-like_dom_sf"/>
</dbReference>
<proteinExistence type="predicted"/>
<gene>
    <name evidence="2" type="ORF">Micbo1qcDRAFT_125521</name>
</gene>
<protein>
    <submittedName>
        <fullName evidence="2">Kinase-like domain-containing protein</fullName>
    </submittedName>
</protein>
<name>A0A136IPH7_9PEZI</name>
<dbReference type="GO" id="GO:0005524">
    <property type="term" value="F:ATP binding"/>
    <property type="evidence" value="ECO:0007669"/>
    <property type="project" value="InterPro"/>
</dbReference>
<dbReference type="Pfam" id="PF00069">
    <property type="entry name" value="Pkinase"/>
    <property type="match status" value="1"/>
</dbReference>
<dbReference type="PROSITE" id="PS50011">
    <property type="entry name" value="PROTEIN_KINASE_DOM"/>
    <property type="match status" value="1"/>
</dbReference>
<dbReference type="Proteomes" id="UP000070501">
    <property type="component" value="Unassembled WGS sequence"/>
</dbReference>
<evidence type="ECO:0000259" key="1">
    <source>
        <dbReference type="PROSITE" id="PS50011"/>
    </source>
</evidence>
<dbReference type="GO" id="GO:0004672">
    <property type="term" value="F:protein kinase activity"/>
    <property type="evidence" value="ECO:0007669"/>
    <property type="project" value="InterPro"/>
</dbReference>
<reference evidence="3" key="1">
    <citation type="submission" date="2016-02" db="EMBL/GenBank/DDBJ databases">
        <title>Draft genome sequence of Microdochium bolleyi, a fungal endophyte of beachgrass.</title>
        <authorList>
            <consortium name="DOE Joint Genome Institute"/>
            <person name="David A.S."/>
            <person name="May G."/>
            <person name="Haridas S."/>
            <person name="Lim J."/>
            <person name="Wang M."/>
            <person name="Labutti K."/>
            <person name="Lipzen A."/>
            <person name="Barry K."/>
            <person name="Grigoriev I.V."/>
        </authorList>
    </citation>
    <scope>NUCLEOTIDE SEQUENCE [LARGE SCALE GENOMIC DNA]</scope>
    <source>
        <strain evidence="3">J235TASD1</strain>
    </source>
</reference>
<accession>A0A136IPH7</accession>
<dbReference type="Gene3D" id="1.10.510.10">
    <property type="entry name" value="Transferase(Phosphotransferase) domain 1"/>
    <property type="match status" value="1"/>
</dbReference>
<sequence length="297" mass="33964">GQKFVIKELLKNMFNLQNDLQARVSSSPHVRTRTDTFQDADMFVYPYAKTDLLQISQKALTGEQRRDMLESALSGLCDLHDKDIYHSGKTPCTDIKPNNIVVDYNENTAGRIEIKNVQIADLEDAIILPPGHCTHLRCGNQLWRSPESWARAAQQPASDLFSFAIVMIYVMLNHMVFYVGQDKLKAPDSWRHIFWRHVSYFGDKEGYVGFLDYIGDSKDNAFAERLLNVENQGEFPPDGCGPRQPFSTWEGVNPDFKDLVGKMTSLDPRRRITAREALGHRWFDTAEMLPGPRDPLR</sequence>
<dbReference type="PANTHER" id="PTHR24345">
    <property type="entry name" value="SERINE/THREONINE-PROTEIN KINASE PLK"/>
    <property type="match status" value="1"/>
</dbReference>
<feature type="domain" description="Protein kinase" evidence="1">
    <location>
        <begin position="1"/>
        <end position="283"/>
    </location>
</feature>
<dbReference type="OrthoDB" id="4062651at2759"/>
<dbReference type="InterPro" id="IPR000719">
    <property type="entry name" value="Prot_kinase_dom"/>
</dbReference>
<evidence type="ECO:0000313" key="2">
    <source>
        <dbReference type="EMBL" id="KXJ86817.1"/>
    </source>
</evidence>
<dbReference type="SUPFAM" id="SSF56112">
    <property type="entry name" value="Protein kinase-like (PK-like)"/>
    <property type="match status" value="1"/>
</dbReference>
<dbReference type="EMBL" id="KQ964265">
    <property type="protein sequence ID" value="KXJ86817.1"/>
    <property type="molecule type" value="Genomic_DNA"/>
</dbReference>
<dbReference type="AlphaFoldDB" id="A0A136IPH7"/>
<dbReference type="GO" id="GO:0005634">
    <property type="term" value="C:nucleus"/>
    <property type="evidence" value="ECO:0007669"/>
    <property type="project" value="TreeGrafter"/>
</dbReference>
<dbReference type="SMART" id="SM00220">
    <property type="entry name" value="S_TKc"/>
    <property type="match status" value="1"/>
</dbReference>
<keyword evidence="2" id="KW-0418">Kinase</keyword>
<organism evidence="2 3">
    <name type="scientific">Microdochium bolleyi</name>
    <dbReference type="NCBI Taxonomy" id="196109"/>
    <lineage>
        <taxon>Eukaryota</taxon>
        <taxon>Fungi</taxon>
        <taxon>Dikarya</taxon>
        <taxon>Ascomycota</taxon>
        <taxon>Pezizomycotina</taxon>
        <taxon>Sordariomycetes</taxon>
        <taxon>Xylariomycetidae</taxon>
        <taxon>Xylariales</taxon>
        <taxon>Microdochiaceae</taxon>
        <taxon>Microdochium</taxon>
    </lineage>
</organism>
<evidence type="ECO:0000313" key="3">
    <source>
        <dbReference type="Proteomes" id="UP000070501"/>
    </source>
</evidence>
<keyword evidence="3" id="KW-1185">Reference proteome</keyword>